<feature type="transmembrane region" description="Helical" evidence="2">
    <location>
        <begin position="184"/>
        <end position="207"/>
    </location>
</feature>
<keyword evidence="4" id="KW-1185">Reference proteome</keyword>
<protein>
    <recommendedName>
        <fullName evidence="5">Intracellular septation protein A</fullName>
    </recommendedName>
</protein>
<evidence type="ECO:0000256" key="1">
    <source>
        <dbReference type="SAM" id="MobiDB-lite"/>
    </source>
</evidence>
<feature type="compositionally biased region" description="Basic residues" evidence="1">
    <location>
        <begin position="368"/>
        <end position="380"/>
    </location>
</feature>
<keyword evidence="2" id="KW-1133">Transmembrane helix</keyword>
<comment type="caution">
    <text evidence="3">The sequence shown here is derived from an EMBL/GenBank/DDBJ whole genome shotgun (WGS) entry which is preliminary data.</text>
</comment>
<evidence type="ECO:0000313" key="3">
    <source>
        <dbReference type="EMBL" id="GGU86773.1"/>
    </source>
</evidence>
<proteinExistence type="predicted"/>
<accession>A0A918I8S7</accession>
<keyword evidence="2" id="KW-0472">Membrane</keyword>
<dbReference type="Proteomes" id="UP000618795">
    <property type="component" value="Unassembled WGS sequence"/>
</dbReference>
<feature type="compositionally biased region" description="Low complexity" evidence="1">
    <location>
        <begin position="354"/>
        <end position="367"/>
    </location>
</feature>
<feature type="compositionally biased region" description="Low complexity" evidence="1">
    <location>
        <begin position="105"/>
        <end position="125"/>
    </location>
</feature>
<dbReference type="NCBIfam" id="NF041646">
    <property type="entry name" value="VC0807_fam"/>
    <property type="match status" value="1"/>
</dbReference>
<organism evidence="3 4">
    <name type="scientific">Streptomyces filipinensis</name>
    <dbReference type="NCBI Taxonomy" id="66887"/>
    <lineage>
        <taxon>Bacteria</taxon>
        <taxon>Bacillati</taxon>
        <taxon>Actinomycetota</taxon>
        <taxon>Actinomycetes</taxon>
        <taxon>Kitasatosporales</taxon>
        <taxon>Streptomycetaceae</taxon>
        <taxon>Streptomyces</taxon>
    </lineage>
</organism>
<gene>
    <name evidence="3" type="ORF">GCM10010260_19930</name>
</gene>
<feature type="compositionally biased region" description="Low complexity" evidence="1">
    <location>
        <begin position="84"/>
        <end position="95"/>
    </location>
</feature>
<name>A0A918I8S7_9ACTN</name>
<dbReference type="EMBL" id="BMTD01000003">
    <property type="protein sequence ID" value="GGU86773.1"/>
    <property type="molecule type" value="Genomic_DNA"/>
</dbReference>
<feature type="region of interest" description="Disordered" evidence="1">
    <location>
        <begin position="84"/>
        <end position="125"/>
    </location>
</feature>
<dbReference type="AlphaFoldDB" id="A0A918I8S7"/>
<reference evidence="3" key="1">
    <citation type="journal article" date="2014" name="Int. J. Syst. Evol. Microbiol.">
        <title>Complete genome sequence of Corynebacterium casei LMG S-19264T (=DSM 44701T), isolated from a smear-ripened cheese.</title>
        <authorList>
            <consortium name="US DOE Joint Genome Institute (JGI-PGF)"/>
            <person name="Walter F."/>
            <person name="Albersmeier A."/>
            <person name="Kalinowski J."/>
            <person name="Ruckert C."/>
        </authorList>
    </citation>
    <scope>NUCLEOTIDE SEQUENCE</scope>
    <source>
        <strain evidence="3">JCM 4369</strain>
    </source>
</reference>
<feature type="region of interest" description="Disordered" evidence="1">
    <location>
        <begin position="328"/>
        <end position="380"/>
    </location>
</feature>
<sequence>MARGTEAKGAGEVREVAGPAGDRESAGVAGAALSGEAEGVTGVREVADVASGRESAGVREVAGMALGREPAGVAPGGEAEGVARGAAAGVAPGQRAEGGMGGADTTGRGWRSRTGTGTGARTDGPARGPLLSVAADIVLPLLVYYAARALGAGQGPALLLSGAPPALRLVTGAVRRRRIDGVDLFFTVLLAAAALTSLIGGSTRVLLFKDAALSLVVGGWVLGTGFTGRPLAFQLGQRLHRGPAARTRAGMWQDSAEFRRALRALTMVWGAEQLLDGGVGTLAAATLPTDVVPLLARVLSLLLLAVAAAVTAAYARRFRTRHGLPLFGAPGTASGAGDPAEARRTAANGALRIPPSAAASGPASGPRGRSRARRRASSAT</sequence>
<evidence type="ECO:0000256" key="2">
    <source>
        <dbReference type="SAM" id="Phobius"/>
    </source>
</evidence>
<reference evidence="3" key="2">
    <citation type="submission" date="2020-09" db="EMBL/GenBank/DDBJ databases">
        <authorList>
            <person name="Sun Q."/>
            <person name="Ohkuma M."/>
        </authorList>
    </citation>
    <scope>NUCLEOTIDE SEQUENCE</scope>
    <source>
        <strain evidence="3">JCM 4369</strain>
    </source>
</reference>
<keyword evidence="2" id="KW-0812">Transmembrane</keyword>
<feature type="region of interest" description="Disordered" evidence="1">
    <location>
        <begin position="1"/>
        <end position="32"/>
    </location>
</feature>
<feature type="transmembrane region" description="Helical" evidence="2">
    <location>
        <begin position="294"/>
        <end position="315"/>
    </location>
</feature>
<evidence type="ECO:0008006" key="5">
    <source>
        <dbReference type="Google" id="ProtNLM"/>
    </source>
</evidence>
<feature type="compositionally biased region" description="Basic and acidic residues" evidence="1">
    <location>
        <begin position="1"/>
        <end position="25"/>
    </location>
</feature>
<evidence type="ECO:0000313" key="4">
    <source>
        <dbReference type="Proteomes" id="UP000618795"/>
    </source>
</evidence>